<dbReference type="Pfam" id="PF01019">
    <property type="entry name" value="G_glu_transpept"/>
    <property type="match status" value="1"/>
</dbReference>
<proteinExistence type="predicted"/>
<gene>
    <name evidence="5" type="ORF">GCM10011505_22110</name>
</gene>
<dbReference type="PANTHER" id="PTHR11686">
    <property type="entry name" value="GAMMA GLUTAMYL TRANSPEPTIDASE"/>
    <property type="match status" value="1"/>
</dbReference>
<sequence>MVARPFTITRSSALVAIGAAALAAGCSPRVEVGRVDAVTGFIGLVATDEPRSALVGRDILSAGGSAVDAAVAIAIAQTVTLPSRVGLGGGGACVVYKAQPPRTKQPQTAQSFDFMPRAAVAGETVAVPGFARGLYAMQAQYGTLRWPQLVSPGEQLARFGAPVSTAFAADLAAYREIIGASPALARTFGSLAQGNQMHRPDLAASLGSIRTEGPGALYSGPLGRRMIDDFAKAGVTLRADDLRLYQPVAADAPSRPYGNFDLVTIAGTGGAAALDGVAGVRTGVTPVAGGGDAVQSGVVVVDRVGVAVACTFTQGAAFGIGRMGDDTGIIAARPADAGALASGAAVLAINENIRKPYMAAATTGTGAVPAMSKLVGNFYGGEALDQAVAAAGSAGADVSAAACANGIPSSDQRCNALVSPASPGLAIR</sequence>
<dbReference type="InterPro" id="IPR000101">
    <property type="entry name" value="GGT_peptidase"/>
</dbReference>
<comment type="catalytic activity">
    <reaction evidence="2">
        <text>glutathione + H2O = L-cysteinylglycine + L-glutamate</text>
        <dbReference type="Rhea" id="RHEA:28807"/>
        <dbReference type="ChEBI" id="CHEBI:15377"/>
        <dbReference type="ChEBI" id="CHEBI:29985"/>
        <dbReference type="ChEBI" id="CHEBI:57925"/>
        <dbReference type="ChEBI" id="CHEBI:61694"/>
        <dbReference type="EC" id="3.4.19.13"/>
    </reaction>
</comment>
<comment type="caution">
    <text evidence="5">The sequence shown here is derived from an EMBL/GenBank/DDBJ whole genome shotgun (WGS) entry which is preliminary data.</text>
</comment>
<accession>A0ABQ1IHS5</accession>
<dbReference type="Proteomes" id="UP000603352">
    <property type="component" value="Unassembled WGS sequence"/>
</dbReference>
<name>A0ABQ1IHS5_9PROT</name>
<reference evidence="6" key="1">
    <citation type="journal article" date="2019" name="Int. J. Syst. Evol. Microbiol.">
        <title>The Global Catalogue of Microorganisms (GCM) 10K type strain sequencing project: providing services to taxonomists for standard genome sequencing and annotation.</title>
        <authorList>
            <consortium name="The Broad Institute Genomics Platform"/>
            <consortium name="The Broad Institute Genome Sequencing Center for Infectious Disease"/>
            <person name="Wu L."/>
            <person name="Ma J."/>
        </authorList>
    </citation>
    <scope>NUCLEOTIDE SEQUENCE [LARGE SCALE GENOMIC DNA]</scope>
    <source>
        <strain evidence="6">CGMCC 1.10188</strain>
    </source>
</reference>
<evidence type="ECO:0000256" key="1">
    <source>
        <dbReference type="ARBA" id="ARBA00001049"/>
    </source>
</evidence>
<evidence type="ECO:0000313" key="5">
    <source>
        <dbReference type="EMBL" id="GGB40178.1"/>
    </source>
</evidence>
<organism evidence="5 6">
    <name type="scientific">Tistrella bauzanensis</name>
    <dbReference type="NCBI Taxonomy" id="657419"/>
    <lineage>
        <taxon>Bacteria</taxon>
        <taxon>Pseudomonadati</taxon>
        <taxon>Pseudomonadota</taxon>
        <taxon>Alphaproteobacteria</taxon>
        <taxon>Geminicoccales</taxon>
        <taxon>Geminicoccaceae</taxon>
        <taxon>Tistrella</taxon>
    </lineage>
</organism>
<evidence type="ECO:0000256" key="2">
    <source>
        <dbReference type="ARBA" id="ARBA00001089"/>
    </source>
</evidence>
<evidence type="ECO:0000256" key="4">
    <source>
        <dbReference type="SAM" id="SignalP"/>
    </source>
</evidence>
<protein>
    <submittedName>
        <fullName evidence="5">Gamma-glutamyltranspeptidase</fullName>
    </submittedName>
</protein>
<keyword evidence="4" id="KW-0732">Signal</keyword>
<dbReference type="PROSITE" id="PS51257">
    <property type="entry name" value="PROKAR_LIPOPROTEIN"/>
    <property type="match status" value="1"/>
</dbReference>
<feature type="signal peptide" evidence="4">
    <location>
        <begin position="1"/>
        <end position="23"/>
    </location>
</feature>
<evidence type="ECO:0000313" key="6">
    <source>
        <dbReference type="Proteomes" id="UP000603352"/>
    </source>
</evidence>
<dbReference type="EMBL" id="BMDZ01000022">
    <property type="protein sequence ID" value="GGB40178.1"/>
    <property type="molecule type" value="Genomic_DNA"/>
</dbReference>
<comment type="catalytic activity">
    <reaction evidence="1">
        <text>an S-substituted glutathione + H2O = an S-substituted L-cysteinylglycine + L-glutamate</text>
        <dbReference type="Rhea" id="RHEA:59468"/>
        <dbReference type="ChEBI" id="CHEBI:15377"/>
        <dbReference type="ChEBI" id="CHEBI:29985"/>
        <dbReference type="ChEBI" id="CHEBI:90779"/>
        <dbReference type="ChEBI" id="CHEBI:143103"/>
        <dbReference type="EC" id="3.4.19.13"/>
    </reaction>
</comment>
<dbReference type="PRINTS" id="PR01210">
    <property type="entry name" value="GGTRANSPTASE"/>
</dbReference>
<comment type="catalytic activity">
    <reaction evidence="3">
        <text>an N-terminal (5-L-glutamyl)-[peptide] + an alpha-amino acid = 5-L-glutamyl amino acid + an N-terminal L-alpha-aminoacyl-[peptide]</text>
        <dbReference type="Rhea" id="RHEA:23904"/>
        <dbReference type="Rhea" id="RHEA-COMP:9780"/>
        <dbReference type="Rhea" id="RHEA-COMP:9795"/>
        <dbReference type="ChEBI" id="CHEBI:77644"/>
        <dbReference type="ChEBI" id="CHEBI:78597"/>
        <dbReference type="ChEBI" id="CHEBI:78599"/>
        <dbReference type="ChEBI" id="CHEBI:78608"/>
        <dbReference type="EC" id="2.3.2.2"/>
    </reaction>
</comment>
<feature type="chain" id="PRO_5045986574" evidence="4">
    <location>
        <begin position="24"/>
        <end position="428"/>
    </location>
</feature>
<dbReference type="InterPro" id="IPR029055">
    <property type="entry name" value="Ntn_hydrolases_N"/>
</dbReference>
<dbReference type="PANTHER" id="PTHR11686:SF9">
    <property type="entry name" value="RE13973P"/>
    <property type="match status" value="1"/>
</dbReference>
<evidence type="ECO:0000256" key="3">
    <source>
        <dbReference type="ARBA" id="ARBA00047417"/>
    </source>
</evidence>
<dbReference type="SUPFAM" id="SSF56235">
    <property type="entry name" value="N-terminal nucleophile aminohydrolases (Ntn hydrolases)"/>
    <property type="match status" value="1"/>
</dbReference>
<dbReference type="RefSeq" id="WP_229708011.1">
    <property type="nucleotide sequence ID" value="NZ_BMDZ01000022.1"/>
</dbReference>
<keyword evidence="6" id="KW-1185">Reference proteome</keyword>